<organism evidence="1 2">
    <name type="scientific">Rhizopogon vesiculosus</name>
    <dbReference type="NCBI Taxonomy" id="180088"/>
    <lineage>
        <taxon>Eukaryota</taxon>
        <taxon>Fungi</taxon>
        <taxon>Dikarya</taxon>
        <taxon>Basidiomycota</taxon>
        <taxon>Agaricomycotina</taxon>
        <taxon>Agaricomycetes</taxon>
        <taxon>Agaricomycetidae</taxon>
        <taxon>Boletales</taxon>
        <taxon>Suillineae</taxon>
        <taxon>Rhizopogonaceae</taxon>
        <taxon>Rhizopogon</taxon>
    </lineage>
</organism>
<evidence type="ECO:0000313" key="1">
    <source>
        <dbReference type="EMBL" id="OJA21153.1"/>
    </source>
</evidence>
<comment type="caution">
    <text evidence="1">The sequence shown here is derived from an EMBL/GenBank/DDBJ whole genome shotgun (WGS) entry which is preliminary data.</text>
</comment>
<dbReference type="Proteomes" id="UP000183567">
    <property type="component" value="Unassembled WGS sequence"/>
</dbReference>
<proteinExistence type="predicted"/>
<gene>
    <name evidence="1" type="ORF">AZE42_09008</name>
</gene>
<name>A0A1J8R689_9AGAM</name>
<evidence type="ECO:0008006" key="3">
    <source>
        <dbReference type="Google" id="ProtNLM"/>
    </source>
</evidence>
<dbReference type="EMBL" id="LVVM01000253">
    <property type="protein sequence ID" value="OJA21153.1"/>
    <property type="molecule type" value="Genomic_DNA"/>
</dbReference>
<evidence type="ECO:0000313" key="2">
    <source>
        <dbReference type="Proteomes" id="UP000183567"/>
    </source>
</evidence>
<accession>A0A1J8R689</accession>
<dbReference type="AlphaFoldDB" id="A0A1J8R689"/>
<protein>
    <recommendedName>
        <fullName evidence="3">Ricin B lectin domain-containing protein</fullName>
    </recommendedName>
</protein>
<dbReference type="OrthoDB" id="2695946at2759"/>
<reference evidence="1 2" key="1">
    <citation type="submission" date="2016-03" db="EMBL/GenBank/DDBJ databases">
        <title>Comparative genomics of the ectomycorrhizal sister species Rhizopogon vinicolor and Rhizopogon vesiculosus (Basidiomycota: Boletales) reveals a divergence of the mating type B locus.</title>
        <authorList>
            <person name="Mujic A.B."/>
            <person name="Kuo A."/>
            <person name="Tritt A."/>
            <person name="Lipzen A."/>
            <person name="Chen C."/>
            <person name="Johnson J."/>
            <person name="Sharma A."/>
            <person name="Barry K."/>
            <person name="Grigoriev I.V."/>
            <person name="Spatafora J.W."/>
        </authorList>
    </citation>
    <scope>NUCLEOTIDE SEQUENCE [LARGE SCALE GENOMIC DNA]</scope>
    <source>
        <strain evidence="1 2">AM-OR11-056</strain>
    </source>
</reference>
<keyword evidence="2" id="KW-1185">Reference proteome</keyword>
<sequence>MSNYPLAPKNYTIENTWWKKQLVSVGGEDAIVGRQHLIGGTQTWKLMYVGNYATFQGVPPDPTDGKYIGIDSTRNVLVYSEIPGFFLLHSVNLDENIFVVRYANIEEDAQPRIGWQLQNGEDGSPVRITNVMIEGAEWKFS</sequence>